<dbReference type="GO" id="GO:0046513">
    <property type="term" value="P:ceramide biosynthetic process"/>
    <property type="evidence" value="ECO:0007669"/>
    <property type="project" value="InterPro"/>
</dbReference>
<gene>
    <name evidence="10" type="ORF">BJ085DRAFT_23684</name>
</gene>
<evidence type="ECO:0000259" key="9">
    <source>
        <dbReference type="PROSITE" id="PS50922"/>
    </source>
</evidence>
<evidence type="ECO:0000256" key="8">
    <source>
        <dbReference type="SAM" id="Phobius"/>
    </source>
</evidence>
<protein>
    <submittedName>
        <fullName evidence="10">TLC domain-containing protein</fullName>
    </submittedName>
</protein>
<comment type="subcellular location">
    <subcellularLocation>
        <location evidence="1">Membrane</location>
        <topology evidence="1">Multi-pass membrane protein</topology>
    </subcellularLocation>
</comment>
<dbReference type="EMBL" id="ML002691">
    <property type="protein sequence ID" value="RKP36242.1"/>
    <property type="molecule type" value="Genomic_DNA"/>
</dbReference>
<dbReference type="AlphaFoldDB" id="A0A4P9ZTZ1"/>
<keyword evidence="11" id="KW-1185">Reference proteome</keyword>
<evidence type="ECO:0000256" key="3">
    <source>
        <dbReference type="ARBA" id="ARBA00022692"/>
    </source>
</evidence>
<dbReference type="PIRSF" id="PIRSF005225">
    <property type="entry name" value="LAG1_LAC1"/>
    <property type="match status" value="1"/>
</dbReference>
<evidence type="ECO:0000256" key="5">
    <source>
        <dbReference type="ARBA" id="ARBA00023136"/>
    </source>
</evidence>
<name>A0A4P9ZTZ1_9FUNG</name>
<dbReference type="GO" id="GO:0016020">
    <property type="term" value="C:membrane"/>
    <property type="evidence" value="ECO:0007669"/>
    <property type="project" value="UniProtKB-SubCell"/>
</dbReference>
<comment type="similarity">
    <text evidence="2">Belongs to the sphingosine N-acyltransferase family.</text>
</comment>
<keyword evidence="3 6" id="KW-0812">Transmembrane</keyword>
<dbReference type="STRING" id="215637.A0A4P9ZTZ1"/>
<feature type="transmembrane region" description="Helical" evidence="8">
    <location>
        <begin position="272"/>
        <end position="293"/>
    </location>
</feature>
<proteinExistence type="inferred from homology"/>
<evidence type="ECO:0000256" key="4">
    <source>
        <dbReference type="ARBA" id="ARBA00022989"/>
    </source>
</evidence>
<dbReference type="InterPro" id="IPR006634">
    <property type="entry name" value="TLC-dom"/>
</dbReference>
<dbReference type="PROSITE" id="PS50922">
    <property type="entry name" value="TLC"/>
    <property type="match status" value="1"/>
</dbReference>
<reference evidence="11" key="1">
    <citation type="journal article" date="2018" name="Nat. Microbiol.">
        <title>Leveraging single-cell genomics to expand the fungal tree of life.</title>
        <authorList>
            <person name="Ahrendt S.R."/>
            <person name="Quandt C.A."/>
            <person name="Ciobanu D."/>
            <person name="Clum A."/>
            <person name="Salamov A."/>
            <person name="Andreopoulos B."/>
            <person name="Cheng J.F."/>
            <person name="Woyke T."/>
            <person name="Pelin A."/>
            <person name="Henrissat B."/>
            <person name="Reynolds N.K."/>
            <person name="Benny G.L."/>
            <person name="Smith M.E."/>
            <person name="James T.Y."/>
            <person name="Grigoriev I.V."/>
        </authorList>
    </citation>
    <scope>NUCLEOTIDE SEQUENCE [LARGE SCALE GENOMIC DNA]</scope>
    <source>
        <strain evidence="11">RSA 468</strain>
    </source>
</reference>
<evidence type="ECO:0000256" key="7">
    <source>
        <dbReference type="SAM" id="MobiDB-lite"/>
    </source>
</evidence>
<organism evidence="10 11">
    <name type="scientific">Dimargaris cristalligena</name>
    <dbReference type="NCBI Taxonomy" id="215637"/>
    <lineage>
        <taxon>Eukaryota</taxon>
        <taxon>Fungi</taxon>
        <taxon>Fungi incertae sedis</taxon>
        <taxon>Zoopagomycota</taxon>
        <taxon>Kickxellomycotina</taxon>
        <taxon>Dimargaritomycetes</taxon>
        <taxon>Dimargaritales</taxon>
        <taxon>Dimargaritaceae</taxon>
        <taxon>Dimargaris</taxon>
    </lineage>
</organism>
<evidence type="ECO:0000256" key="6">
    <source>
        <dbReference type="PROSITE-ProRule" id="PRU00205"/>
    </source>
</evidence>
<accession>A0A4P9ZTZ1</accession>
<evidence type="ECO:0000256" key="2">
    <source>
        <dbReference type="ARBA" id="ARBA00009808"/>
    </source>
</evidence>
<feature type="transmembrane region" description="Helical" evidence="8">
    <location>
        <begin position="140"/>
        <end position="158"/>
    </location>
</feature>
<keyword evidence="4 8" id="KW-1133">Transmembrane helix</keyword>
<feature type="transmembrane region" description="Helical" evidence="8">
    <location>
        <begin position="95"/>
        <end position="114"/>
    </location>
</feature>
<dbReference type="PANTHER" id="PTHR12560:SF0">
    <property type="entry name" value="LD18904P"/>
    <property type="match status" value="1"/>
</dbReference>
<feature type="transmembrane region" description="Helical" evidence="8">
    <location>
        <begin position="223"/>
        <end position="247"/>
    </location>
</feature>
<feature type="region of interest" description="Disordered" evidence="7">
    <location>
        <begin position="307"/>
        <end position="326"/>
    </location>
</feature>
<dbReference type="Pfam" id="PF03798">
    <property type="entry name" value="TRAM_LAG1_CLN8"/>
    <property type="match status" value="1"/>
</dbReference>
<evidence type="ECO:0000256" key="1">
    <source>
        <dbReference type="ARBA" id="ARBA00004141"/>
    </source>
</evidence>
<dbReference type="GO" id="GO:0050291">
    <property type="term" value="F:sphingosine N-acyltransferase activity"/>
    <property type="evidence" value="ECO:0007669"/>
    <property type="project" value="InterPro"/>
</dbReference>
<evidence type="ECO:0000313" key="11">
    <source>
        <dbReference type="Proteomes" id="UP000268162"/>
    </source>
</evidence>
<dbReference type="PANTHER" id="PTHR12560">
    <property type="entry name" value="LONGEVITY ASSURANCE FACTOR 1 LAG1"/>
    <property type="match status" value="1"/>
</dbReference>
<dbReference type="InterPro" id="IPR016439">
    <property type="entry name" value="Lag1/Lac1-like"/>
</dbReference>
<dbReference type="Proteomes" id="UP000268162">
    <property type="component" value="Unassembled WGS sequence"/>
</dbReference>
<keyword evidence="5 6" id="KW-0472">Membrane</keyword>
<feature type="transmembrane region" description="Helical" evidence="8">
    <location>
        <begin position="52"/>
        <end position="74"/>
    </location>
</feature>
<evidence type="ECO:0000313" key="10">
    <source>
        <dbReference type="EMBL" id="RKP36242.1"/>
    </source>
</evidence>
<dbReference type="SMART" id="SM00724">
    <property type="entry name" value="TLC"/>
    <property type="match status" value="1"/>
</dbReference>
<sequence>MEDPPIDLSFALLCLFFTGYQLENPLALKFTTLSYQVPESDPPVYVHGPDDVYFVAFWVIAFTFIRAFAMEYIFKALARYNRITTPDKTQRFCEQCWSVLYYSASWSLGMYIMYHSDYWLDTRHFWIGYPHKQLSGLFKFYYLSQIGFWIQQIFVLHVEKRRRDYVEMFVHHILTNTLLIASYYTNFVRIGHAVLCIMDVADIFLCSAKAFRYIQMQALCDVLFGLFVIVWFATRHGLFLVIGHSVMTEPEQYNPYLWDPDNGIYYTHEVRYMFIGLMGLLQVVLLIWAYFIVKVLYRVLTGNNAHDNRSDSEDISEPETVAKKVA</sequence>
<feature type="domain" description="TLC" evidence="9">
    <location>
        <begin position="87"/>
        <end position="301"/>
    </location>
</feature>